<evidence type="ECO:0000313" key="5">
    <source>
        <dbReference type="Proteomes" id="UP000677913"/>
    </source>
</evidence>
<feature type="domain" description="Flavin reductase like" evidence="3">
    <location>
        <begin position="40"/>
        <end position="184"/>
    </location>
</feature>
<evidence type="ECO:0000259" key="3">
    <source>
        <dbReference type="SMART" id="SM00903"/>
    </source>
</evidence>
<name>A0A8J8BD31_9ACTN</name>
<organism evidence="4 5">
    <name type="scientific">Actinocrinis puniceicyclus</name>
    <dbReference type="NCBI Taxonomy" id="977794"/>
    <lineage>
        <taxon>Bacteria</taxon>
        <taxon>Bacillati</taxon>
        <taxon>Actinomycetota</taxon>
        <taxon>Actinomycetes</taxon>
        <taxon>Catenulisporales</taxon>
        <taxon>Actinospicaceae</taxon>
        <taxon>Actinocrinis</taxon>
    </lineage>
</organism>
<gene>
    <name evidence="4" type="ORF">KGA66_04925</name>
</gene>
<dbReference type="GO" id="GO:0042602">
    <property type="term" value="F:riboflavin reductase (NADPH) activity"/>
    <property type="evidence" value="ECO:0007669"/>
    <property type="project" value="TreeGrafter"/>
</dbReference>
<proteinExistence type="predicted"/>
<dbReference type="InterPro" id="IPR050268">
    <property type="entry name" value="NADH-dep_flavin_reductase"/>
</dbReference>
<dbReference type="Gene3D" id="2.30.110.10">
    <property type="entry name" value="Electron Transport, Fmn-binding Protein, Chain A"/>
    <property type="match status" value="1"/>
</dbReference>
<dbReference type="PANTHER" id="PTHR30466:SF1">
    <property type="entry name" value="FMN REDUCTASE (NADH) RUTF"/>
    <property type="match status" value="1"/>
</dbReference>
<dbReference type="InterPro" id="IPR002563">
    <property type="entry name" value="Flavin_Rdtase-like_dom"/>
</dbReference>
<feature type="region of interest" description="Disordered" evidence="2">
    <location>
        <begin position="1"/>
        <end position="33"/>
    </location>
</feature>
<evidence type="ECO:0000256" key="1">
    <source>
        <dbReference type="ARBA" id="ARBA00023002"/>
    </source>
</evidence>
<dbReference type="Proteomes" id="UP000677913">
    <property type="component" value="Unassembled WGS sequence"/>
</dbReference>
<dbReference type="AlphaFoldDB" id="A0A8J8BD31"/>
<dbReference type="SUPFAM" id="SSF50475">
    <property type="entry name" value="FMN-binding split barrel"/>
    <property type="match status" value="1"/>
</dbReference>
<dbReference type="GO" id="GO:0010181">
    <property type="term" value="F:FMN binding"/>
    <property type="evidence" value="ECO:0007669"/>
    <property type="project" value="InterPro"/>
</dbReference>
<protein>
    <submittedName>
        <fullName evidence="4">Flavin reductase family protein</fullName>
    </submittedName>
</protein>
<evidence type="ECO:0000313" key="4">
    <source>
        <dbReference type="EMBL" id="MBS2962379.1"/>
    </source>
</evidence>
<reference evidence="4" key="1">
    <citation type="submission" date="2021-04" db="EMBL/GenBank/DDBJ databases">
        <title>Genome based classification of Actinospica acidithermotolerans sp. nov., an actinobacterium isolated from an Indonesian hot spring.</title>
        <authorList>
            <person name="Kusuma A.B."/>
            <person name="Putra K.E."/>
            <person name="Nafisah S."/>
            <person name="Loh J."/>
            <person name="Nouioui I."/>
            <person name="Goodfellow M."/>
        </authorList>
    </citation>
    <scope>NUCLEOTIDE SEQUENCE</scope>
    <source>
        <strain evidence="4">DSM 45618</strain>
    </source>
</reference>
<evidence type="ECO:0000256" key="2">
    <source>
        <dbReference type="SAM" id="MobiDB-lite"/>
    </source>
</evidence>
<dbReference type="Pfam" id="PF01613">
    <property type="entry name" value="Flavin_Reduct"/>
    <property type="match status" value="1"/>
</dbReference>
<keyword evidence="1" id="KW-0560">Oxidoreductase</keyword>
<sequence length="201" mass="20901">MAPAEPGVTSRRQSPLAVGRPPAADGEHAPSPQDEYRELMSCFPTGVAVVTSLGADGVPRGLTCSALASVTLSPPTLLVCLHLDSGTFRAVRSNGMFAVNLLHSDGQEAAHLFSTPGGDRFSKIRWRTSASGVPLLVDGAFAHAECRVTGTISVGDHAVVIGEAIAVTRTSAVPLLYGLRHFSVWPGHERNGDGAADPQPS</sequence>
<dbReference type="RefSeq" id="WP_211464971.1">
    <property type="nucleotide sequence ID" value="NZ_JAGSXH010000010.1"/>
</dbReference>
<accession>A0A8J8BD31</accession>
<dbReference type="InterPro" id="IPR012349">
    <property type="entry name" value="Split_barrel_FMN-bd"/>
</dbReference>
<keyword evidence="5" id="KW-1185">Reference proteome</keyword>
<dbReference type="PANTHER" id="PTHR30466">
    <property type="entry name" value="FLAVIN REDUCTASE"/>
    <property type="match status" value="1"/>
</dbReference>
<comment type="caution">
    <text evidence="4">The sequence shown here is derived from an EMBL/GenBank/DDBJ whole genome shotgun (WGS) entry which is preliminary data.</text>
</comment>
<dbReference type="EMBL" id="JAGSXH010000010">
    <property type="protein sequence ID" value="MBS2962379.1"/>
    <property type="molecule type" value="Genomic_DNA"/>
</dbReference>
<dbReference type="SMART" id="SM00903">
    <property type="entry name" value="Flavin_Reduct"/>
    <property type="match status" value="1"/>
</dbReference>